<name>A0AAV2KYD7_KNICA</name>
<sequence>MRWSGESHRKSDRAGTRKEEHRTGRLAWDRLDGRIRLTGNRAQDTLARRTMASSRVGKTRSEVLRTGGGARTGTNLRHRILPGAPDPFSPGKEPRDRHILLLTWNPALDPRFLLLPRRRLSSKYSSDDA</sequence>
<dbReference type="Proteomes" id="UP001497482">
    <property type="component" value="Chromosome 2"/>
</dbReference>
<protein>
    <submittedName>
        <fullName evidence="2">Uncharacterized protein</fullName>
    </submittedName>
</protein>
<gene>
    <name evidence="2" type="ORF">KC01_LOCUS21626</name>
</gene>
<feature type="region of interest" description="Disordered" evidence="1">
    <location>
        <begin position="1"/>
        <end position="24"/>
    </location>
</feature>
<proteinExistence type="predicted"/>
<evidence type="ECO:0000313" key="3">
    <source>
        <dbReference type="Proteomes" id="UP001497482"/>
    </source>
</evidence>
<evidence type="ECO:0000256" key="1">
    <source>
        <dbReference type="SAM" id="MobiDB-lite"/>
    </source>
</evidence>
<organism evidence="2 3">
    <name type="scientific">Knipowitschia caucasica</name>
    <name type="common">Caucasian dwarf goby</name>
    <name type="synonym">Pomatoschistus caucasicus</name>
    <dbReference type="NCBI Taxonomy" id="637954"/>
    <lineage>
        <taxon>Eukaryota</taxon>
        <taxon>Metazoa</taxon>
        <taxon>Chordata</taxon>
        <taxon>Craniata</taxon>
        <taxon>Vertebrata</taxon>
        <taxon>Euteleostomi</taxon>
        <taxon>Actinopterygii</taxon>
        <taxon>Neopterygii</taxon>
        <taxon>Teleostei</taxon>
        <taxon>Neoteleostei</taxon>
        <taxon>Acanthomorphata</taxon>
        <taxon>Gobiaria</taxon>
        <taxon>Gobiiformes</taxon>
        <taxon>Gobioidei</taxon>
        <taxon>Gobiidae</taxon>
        <taxon>Gobiinae</taxon>
        <taxon>Knipowitschia</taxon>
    </lineage>
</organism>
<reference evidence="2 3" key="1">
    <citation type="submission" date="2024-04" db="EMBL/GenBank/DDBJ databases">
        <authorList>
            <person name="Waldvogel A.-M."/>
            <person name="Schoenle A."/>
        </authorList>
    </citation>
    <scope>NUCLEOTIDE SEQUENCE [LARGE SCALE GENOMIC DNA]</scope>
</reference>
<accession>A0AAV2KYD7</accession>
<dbReference type="AlphaFoldDB" id="A0AAV2KYD7"/>
<feature type="region of interest" description="Disordered" evidence="1">
    <location>
        <begin position="65"/>
        <end position="93"/>
    </location>
</feature>
<evidence type="ECO:0000313" key="2">
    <source>
        <dbReference type="EMBL" id="CAL1592374.1"/>
    </source>
</evidence>
<dbReference type="EMBL" id="OZ035824">
    <property type="protein sequence ID" value="CAL1592374.1"/>
    <property type="molecule type" value="Genomic_DNA"/>
</dbReference>
<keyword evidence="3" id="KW-1185">Reference proteome</keyword>